<evidence type="ECO:0000313" key="1">
    <source>
        <dbReference type="EMBL" id="NMH86676.1"/>
    </source>
</evidence>
<accession>A0ABX1RU31</accession>
<dbReference type="Proteomes" id="UP000746690">
    <property type="component" value="Unassembled WGS sequence"/>
</dbReference>
<dbReference type="EMBL" id="JABBHF010000002">
    <property type="protein sequence ID" value="NMH86676.1"/>
    <property type="molecule type" value="Genomic_DNA"/>
</dbReference>
<sequence>MNKFLFVLCFALSLVSCSDDDNDVVSVVGTWKLTAWEVADGLDINDDGTASSNILDEITCPNNETLIFEANGVVTSNKTFNPDLDIALKQGTSDEYTFNVTCDNQGVIGFATTYSQNMDAVIFNDNESIIIDNQLLRVVKESIKIYNEDFTEVITTKDLTLVYTKQ</sequence>
<protein>
    <recommendedName>
        <fullName evidence="3">Lipocalin-like domain-containing protein</fullName>
    </recommendedName>
</protein>
<keyword evidence="2" id="KW-1185">Reference proteome</keyword>
<comment type="caution">
    <text evidence="1">The sequence shown here is derived from an EMBL/GenBank/DDBJ whole genome shotgun (WGS) entry which is preliminary data.</text>
</comment>
<organism evidence="1 2">
    <name type="scientific">Flavivirga algicola</name>
    <dbReference type="NCBI Taxonomy" id="2729136"/>
    <lineage>
        <taxon>Bacteria</taxon>
        <taxon>Pseudomonadati</taxon>
        <taxon>Bacteroidota</taxon>
        <taxon>Flavobacteriia</taxon>
        <taxon>Flavobacteriales</taxon>
        <taxon>Flavobacteriaceae</taxon>
        <taxon>Flavivirga</taxon>
    </lineage>
</organism>
<dbReference type="PROSITE" id="PS51257">
    <property type="entry name" value="PROKAR_LIPOPROTEIN"/>
    <property type="match status" value="1"/>
</dbReference>
<reference evidence="1 2" key="1">
    <citation type="submission" date="2020-04" db="EMBL/GenBank/DDBJ databases">
        <title>A Flavivirga sp. nov.</title>
        <authorList>
            <person name="Sun X."/>
        </authorList>
    </citation>
    <scope>NUCLEOTIDE SEQUENCE [LARGE SCALE GENOMIC DNA]</scope>
    <source>
        <strain evidence="1 2">Y03</strain>
    </source>
</reference>
<dbReference type="RefSeq" id="WP_169670429.1">
    <property type="nucleotide sequence ID" value="NZ_JABBHF010000002.1"/>
</dbReference>
<evidence type="ECO:0008006" key="3">
    <source>
        <dbReference type="Google" id="ProtNLM"/>
    </source>
</evidence>
<proteinExistence type="predicted"/>
<gene>
    <name evidence="1" type="ORF">HHX25_04115</name>
</gene>
<name>A0ABX1RU31_9FLAO</name>
<evidence type="ECO:0000313" key="2">
    <source>
        <dbReference type="Proteomes" id="UP000746690"/>
    </source>
</evidence>